<evidence type="ECO:0000313" key="2">
    <source>
        <dbReference type="Proteomes" id="UP000603141"/>
    </source>
</evidence>
<protein>
    <submittedName>
        <fullName evidence="1">Uncharacterized protein</fullName>
    </submittedName>
</protein>
<evidence type="ECO:0000313" key="1">
    <source>
        <dbReference type="EMBL" id="MBK1881196.1"/>
    </source>
</evidence>
<reference evidence="1" key="1">
    <citation type="submission" date="2021-01" db="EMBL/GenBank/DDBJ databases">
        <title>Modified the classification status of verrucomicrobia.</title>
        <authorList>
            <person name="Feng X."/>
        </authorList>
    </citation>
    <scope>NUCLEOTIDE SEQUENCE</scope>
    <source>
        <strain evidence="1">KCTC 22041</strain>
    </source>
</reference>
<name>A0A934VPN1_9BACT</name>
<gene>
    <name evidence="1" type="ORF">JIN85_02150</name>
</gene>
<accession>A0A934VPN1</accession>
<keyword evidence="2" id="KW-1185">Reference proteome</keyword>
<comment type="caution">
    <text evidence="1">The sequence shown here is derived from an EMBL/GenBank/DDBJ whole genome shotgun (WGS) entry which is preliminary data.</text>
</comment>
<dbReference type="RefSeq" id="WP_200267137.1">
    <property type="nucleotide sequence ID" value="NZ_JAENIJ010000002.1"/>
</dbReference>
<dbReference type="Proteomes" id="UP000603141">
    <property type="component" value="Unassembled WGS sequence"/>
</dbReference>
<proteinExistence type="predicted"/>
<dbReference type="AlphaFoldDB" id="A0A934VPN1"/>
<organism evidence="1 2">
    <name type="scientific">Luteolibacter pohnpeiensis</name>
    <dbReference type="NCBI Taxonomy" id="454153"/>
    <lineage>
        <taxon>Bacteria</taxon>
        <taxon>Pseudomonadati</taxon>
        <taxon>Verrucomicrobiota</taxon>
        <taxon>Verrucomicrobiia</taxon>
        <taxon>Verrucomicrobiales</taxon>
        <taxon>Verrucomicrobiaceae</taxon>
        <taxon>Luteolibacter</taxon>
    </lineage>
</organism>
<dbReference type="EMBL" id="JAENIJ010000002">
    <property type="protein sequence ID" value="MBK1881196.1"/>
    <property type="molecule type" value="Genomic_DNA"/>
</dbReference>
<sequence length="148" mass="16006">MGHWLRAARRGGAFIRPAELADMVPTTGFLGAGVEASPLRNGLHQGRGRSVCTAARERVIPVSLSPTGLHPHRENRTKPDGTWPAADIRGFGKYLLAGEATAICPFGKTGERIVTNLSMDLFKSSHTLPSQQPSLDYANRLFQAEISD</sequence>